<organism evidence="2 3">
    <name type="scientific">Telmatospirillum siberiense</name>
    <dbReference type="NCBI Taxonomy" id="382514"/>
    <lineage>
        <taxon>Bacteria</taxon>
        <taxon>Pseudomonadati</taxon>
        <taxon>Pseudomonadota</taxon>
        <taxon>Alphaproteobacteria</taxon>
        <taxon>Rhodospirillales</taxon>
        <taxon>Rhodospirillaceae</taxon>
        <taxon>Telmatospirillum</taxon>
    </lineage>
</organism>
<accession>A0A2N3PXK6</accession>
<dbReference type="Proteomes" id="UP000233293">
    <property type="component" value="Unassembled WGS sequence"/>
</dbReference>
<keyword evidence="1" id="KW-0472">Membrane</keyword>
<evidence type="ECO:0000313" key="2">
    <source>
        <dbReference type="EMBL" id="PKU25115.1"/>
    </source>
</evidence>
<keyword evidence="1" id="KW-0812">Transmembrane</keyword>
<dbReference type="PROSITE" id="PS51257">
    <property type="entry name" value="PROKAR_LIPOPROTEIN"/>
    <property type="match status" value="1"/>
</dbReference>
<dbReference type="AlphaFoldDB" id="A0A2N3PXK6"/>
<feature type="transmembrane region" description="Helical" evidence="1">
    <location>
        <begin position="7"/>
        <end position="26"/>
    </location>
</feature>
<keyword evidence="1" id="KW-1133">Transmembrane helix</keyword>
<name>A0A2N3PXK6_9PROT</name>
<protein>
    <recommendedName>
        <fullName evidence="4">Lipoprotein</fullName>
    </recommendedName>
</protein>
<dbReference type="EMBL" id="PIUM01000006">
    <property type="protein sequence ID" value="PKU25115.1"/>
    <property type="molecule type" value="Genomic_DNA"/>
</dbReference>
<proteinExistence type="predicted"/>
<reference evidence="3" key="1">
    <citation type="submission" date="2017-12" db="EMBL/GenBank/DDBJ databases">
        <title>Draft genome sequence of Telmatospirillum siberiense 26-4b1T, an acidotolerant peatland alphaproteobacterium potentially involved in sulfur cycling.</title>
        <authorList>
            <person name="Hausmann B."/>
            <person name="Pjevac P."/>
            <person name="Schreck K."/>
            <person name="Herbold C.W."/>
            <person name="Daims H."/>
            <person name="Wagner M."/>
            <person name="Pester M."/>
            <person name="Loy A."/>
        </authorList>
    </citation>
    <scope>NUCLEOTIDE SEQUENCE [LARGE SCALE GENOMIC DNA]</scope>
    <source>
        <strain evidence="3">26-4b1</strain>
    </source>
</reference>
<comment type="caution">
    <text evidence="2">The sequence shown here is derived from an EMBL/GenBank/DDBJ whole genome shotgun (WGS) entry which is preliminary data.</text>
</comment>
<evidence type="ECO:0000256" key="1">
    <source>
        <dbReference type="SAM" id="Phobius"/>
    </source>
</evidence>
<sequence length="98" mass="10363">MRNRFGVINPIIVSFALSGCVAVWGGSYNVESEDANGGAIRYDHVVISARAVQVKAGEICAKYQKIAVIQVERGSVILPGGSVDEITFACVPPTTARP</sequence>
<evidence type="ECO:0000313" key="3">
    <source>
        <dbReference type="Proteomes" id="UP000233293"/>
    </source>
</evidence>
<gene>
    <name evidence="2" type="ORF">CWS72_07910</name>
</gene>
<evidence type="ECO:0008006" key="4">
    <source>
        <dbReference type="Google" id="ProtNLM"/>
    </source>
</evidence>
<dbReference type="RefSeq" id="WP_101250042.1">
    <property type="nucleotide sequence ID" value="NZ_PIUM01000006.1"/>
</dbReference>
<keyword evidence="3" id="KW-1185">Reference proteome</keyword>